<dbReference type="AlphaFoldDB" id="A0ABC8SYD1"/>
<comment type="caution">
    <text evidence="2">The sequence shown here is derived from an EMBL/GenBank/DDBJ whole genome shotgun (WGS) entry which is preliminary data.</text>
</comment>
<dbReference type="PROSITE" id="PS50896">
    <property type="entry name" value="LISH"/>
    <property type="match status" value="1"/>
</dbReference>
<protein>
    <recommendedName>
        <fullName evidence="1">CTLH domain-containing protein</fullName>
    </recommendedName>
</protein>
<dbReference type="PROSITE" id="PS50897">
    <property type="entry name" value="CTLH"/>
    <property type="match status" value="1"/>
</dbReference>
<proteinExistence type="predicted"/>
<gene>
    <name evidence="2" type="ORF">ILEXP_LOCUS28946</name>
</gene>
<dbReference type="Proteomes" id="UP001642360">
    <property type="component" value="Unassembled WGS sequence"/>
</dbReference>
<evidence type="ECO:0000313" key="2">
    <source>
        <dbReference type="EMBL" id="CAK9160209.1"/>
    </source>
</evidence>
<evidence type="ECO:0000313" key="3">
    <source>
        <dbReference type="Proteomes" id="UP001642360"/>
    </source>
</evidence>
<name>A0ABC8SYD1_9AQUA</name>
<dbReference type="InterPro" id="IPR006594">
    <property type="entry name" value="LisH"/>
</dbReference>
<accession>A0ABC8SYD1</accession>
<dbReference type="Pfam" id="PF10607">
    <property type="entry name" value="CTLH"/>
    <property type="match status" value="1"/>
</dbReference>
<organism evidence="2 3">
    <name type="scientific">Ilex paraguariensis</name>
    <name type="common">yerba mate</name>
    <dbReference type="NCBI Taxonomy" id="185542"/>
    <lineage>
        <taxon>Eukaryota</taxon>
        <taxon>Viridiplantae</taxon>
        <taxon>Streptophyta</taxon>
        <taxon>Embryophyta</taxon>
        <taxon>Tracheophyta</taxon>
        <taxon>Spermatophyta</taxon>
        <taxon>Magnoliopsida</taxon>
        <taxon>eudicotyledons</taxon>
        <taxon>Gunneridae</taxon>
        <taxon>Pentapetalae</taxon>
        <taxon>asterids</taxon>
        <taxon>campanulids</taxon>
        <taxon>Aquifoliales</taxon>
        <taxon>Aquifoliaceae</taxon>
        <taxon>Ilex</taxon>
    </lineage>
</organism>
<reference evidence="2 3" key="1">
    <citation type="submission" date="2024-02" db="EMBL/GenBank/DDBJ databases">
        <authorList>
            <person name="Vignale AGUSTIN F."/>
            <person name="Sosa J E."/>
            <person name="Modenutti C."/>
        </authorList>
    </citation>
    <scope>NUCLEOTIDE SEQUENCE [LARGE SCALE GENOMIC DNA]</scope>
</reference>
<dbReference type="InterPro" id="IPR024964">
    <property type="entry name" value="CTLH/CRA"/>
</dbReference>
<dbReference type="EMBL" id="CAUOFW020003480">
    <property type="protein sequence ID" value="CAK9160209.1"/>
    <property type="molecule type" value="Genomic_DNA"/>
</dbReference>
<keyword evidence="3" id="KW-1185">Reference proteome</keyword>
<feature type="domain" description="CTLH" evidence="1">
    <location>
        <begin position="65"/>
        <end position="123"/>
    </location>
</feature>
<sequence>MMDSTGPPKKLITMQEWEKKLAETKIWKEDMNKMVMDFLVGQEWISAAQEFQRESGTKSCIDDLASIETKRVVVKQIERGDMNRAFGTLIKKYEKMLLSNRVLFFCLEQQRLIESILTGHLEDAKLEIESFLSWAEIMPELWEEVERTKLLFISHDPFLSPEKDLLVRSRLLILADEVNRAIRTSLNFEPDPKLSVLLKMLTKVQDELDEQVHFPRINVVSSILEDPGN</sequence>
<evidence type="ECO:0000259" key="1">
    <source>
        <dbReference type="PROSITE" id="PS50897"/>
    </source>
</evidence>
<dbReference type="InterPro" id="IPR006595">
    <property type="entry name" value="CTLH_C"/>
</dbReference>